<feature type="transmembrane region" description="Helical" evidence="6">
    <location>
        <begin position="377"/>
        <end position="397"/>
    </location>
</feature>
<evidence type="ECO:0000313" key="8">
    <source>
        <dbReference type="Proteomes" id="UP000785200"/>
    </source>
</evidence>
<feature type="transmembrane region" description="Helical" evidence="6">
    <location>
        <begin position="216"/>
        <end position="236"/>
    </location>
</feature>
<protein>
    <submittedName>
        <fullName evidence="7">Pantothenate transporter liz1</fullName>
    </submittedName>
</protein>
<proteinExistence type="predicted"/>
<organism evidence="7 8">
    <name type="scientific">Hyphodiscus hymeniophilus</name>
    <dbReference type="NCBI Taxonomy" id="353542"/>
    <lineage>
        <taxon>Eukaryota</taxon>
        <taxon>Fungi</taxon>
        <taxon>Dikarya</taxon>
        <taxon>Ascomycota</taxon>
        <taxon>Pezizomycotina</taxon>
        <taxon>Leotiomycetes</taxon>
        <taxon>Helotiales</taxon>
        <taxon>Hyphodiscaceae</taxon>
        <taxon>Hyphodiscus</taxon>
    </lineage>
</organism>
<dbReference type="Pfam" id="PF07690">
    <property type="entry name" value="MFS_1"/>
    <property type="match status" value="2"/>
</dbReference>
<dbReference type="GO" id="GO:0005886">
    <property type="term" value="C:plasma membrane"/>
    <property type="evidence" value="ECO:0007669"/>
    <property type="project" value="TreeGrafter"/>
</dbReference>
<feature type="transmembrane region" description="Helical" evidence="6">
    <location>
        <begin position="343"/>
        <end position="365"/>
    </location>
</feature>
<feature type="transmembrane region" description="Helical" evidence="6">
    <location>
        <begin position="123"/>
        <end position="147"/>
    </location>
</feature>
<evidence type="ECO:0000256" key="3">
    <source>
        <dbReference type="ARBA" id="ARBA00022692"/>
    </source>
</evidence>
<feature type="transmembrane region" description="Helical" evidence="6">
    <location>
        <begin position="153"/>
        <end position="172"/>
    </location>
</feature>
<dbReference type="OrthoDB" id="3639251at2759"/>
<feature type="transmembrane region" description="Helical" evidence="6">
    <location>
        <begin position="287"/>
        <end position="306"/>
    </location>
</feature>
<reference evidence="7" key="1">
    <citation type="submission" date="2019-07" db="EMBL/GenBank/DDBJ databases">
        <title>Hyphodiscus hymeniophilus genome sequencing and assembly.</title>
        <authorList>
            <person name="Kramer G."/>
            <person name="Nodwell J."/>
        </authorList>
    </citation>
    <scope>NUCLEOTIDE SEQUENCE</scope>
    <source>
        <strain evidence="7">ATCC 34498</strain>
    </source>
</reference>
<accession>A0A9P6VI88</accession>
<evidence type="ECO:0000313" key="7">
    <source>
        <dbReference type="EMBL" id="KAG0648422.1"/>
    </source>
</evidence>
<evidence type="ECO:0000256" key="2">
    <source>
        <dbReference type="ARBA" id="ARBA00022448"/>
    </source>
</evidence>
<dbReference type="InterPro" id="IPR011701">
    <property type="entry name" value="MFS"/>
</dbReference>
<keyword evidence="8" id="KW-1185">Reference proteome</keyword>
<dbReference type="FunFam" id="1.20.1250.20:FF:000386">
    <property type="entry name" value="MFS general substrate transporter"/>
    <property type="match status" value="1"/>
</dbReference>
<dbReference type="PANTHER" id="PTHR43791:SF4">
    <property type="entry name" value="PANTOTHENATE TRANSPORTER FEN2"/>
    <property type="match status" value="1"/>
</dbReference>
<feature type="transmembrane region" description="Helical" evidence="6">
    <location>
        <begin position="98"/>
        <end position="116"/>
    </location>
</feature>
<dbReference type="GO" id="GO:0098717">
    <property type="term" value="P:pantothenate import across plasma membrane"/>
    <property type="evidence" value="ECO:0007669"/>
    <property type="project" value="TreeGrafter"/>
</dbReference>
<keyword evidence="3 6" id="KW-0812">Transmembrane</keyword>
<dbReference type="Gene3D" id="1.20.1250.20">
    <property type="entry name" value="MFS general substrate transporter like domains"/>
    <property type="match status" value="2"/>
</dbReference>
<dbReference type="AlphaFoldDB" id="A0A9P6VI88"/>
<evidence type="ECO:0000256" key="1">
    <source>
        <dbReference type="ARBA" id="ARBA00004141"/>
    </source>
</evidence>
<feature type="transmembrane region" description="Helical" evidence="6">
    <location>
        <begin position="256"/>
        <end position="275"/>
    </location>
</feature>
<evidence type="ECO:0000256" key="4">
    <source>
        <dbReference type="ARBA" id="ARBA00022989"/>
    </source>
</evidence>
<dbReference type="PANTHER" id="PTHR43791">
    <property type="entry name" value="PERMEASE-RELATED"/>
    <property type="match status" value="1"/>
</dbReference>
<evidence type="ECO:0000256" key="6">
    <source>
        <dbReference type="SAM" id="Phobius"/>
    </source>
</evidence>
<sequence>MTLLNLAKVKSILWGNDPKDAALLIKLDFTILPYFSLIWFLFGLSRSSYSSAYISGMKEALDFKGNDFNYLNTTYLVVYAVCQMPGTSLLTIAPPKCVFVSANVAWSVLTLITFRMNHVWQIILLNAFEGGFSAIAYVGAHFIYATWYKKTELGTRAAVFVSFGHLGSWIFIPGLPSHRNAWYLVDEEREHAATRLGQPRKYTWDKTVFKRVLLSWQFWLLPTIFMLYSLAIQMELNNVFPLWMASRGYTVVQQNNYPTALYGTAIVGTIFYSVLSDKIQSRWQCSLAIGFTFVVGSAILIANPHADSGHFFAFYLLGTAYAPQALWYSWMADVTAHDFQLRAITTGFMNSFDFAFVTWWPLIFYPVTNAPEFRKGYIASIVTGALLLPLVLVIAYLERRGMENGTLGRDYDDELDSRDESSAGEADVVDMHLPGKM</sequence>
<comment type="caution">
    <text evidence="7">The sequence shown here is derived from an EMBL/GenBank/DDBJ whole genome shotgun (WGS) entry which is preliminary data.</text>
</comment>
<name>A0A9P6VI88_9HELO</name>
<feature type="transmembrane region" description="Helical" evidence="6">
    <location>
        <begin position="21"/>
        <end position="42"/>
    </location>
</feature>
<dbReference type="InterPro" id="IPR036259">
    <property type="entry name" value="MFS_trans_sf"/>
</dbReference>
<dbReference type="Proteomes" id="UP000785200">
    <property type="component" value="Unassembled WGS sequence"/>
</dbReference>
<feature type="transmembrane region" description="Helical" evidence="6">
    <location>
        <begin position="312"/>
        <end position="331"/>
    </location>
</feature>
<dbReference type="GO" id="GO:0015233">
    <property type="term" value="F:pantothenate transmembrane transporter activity"/>
    <property type="evidence" value="ECO:0007669"/>
    <property type="project" value="TreeGrafter"/>
</dbReference>
<keyword evidence="4 6" id="KW-1133">Transmembrane helix</keyword>
<comment type="subcellular location">
    <subcellularLocation>
        <location evidence="1">Membrane</location>
        <topology evidence="1">Multi-pass membrane protein</topology>
    </subcellularLocation>
</comment>
<keyword evidence="5 6" id="KW-0472">Membrane</keyword>
<gene>
    <name evidence="7" type="ORF">D0Z07_5346</name>
</gene>
<evidence type="ECO:0000256" key="5">
    <source>
        <dbReference type="ARBA" id="ARBA00023136"/>
    </source>
</evidence>
<dbReference type="EMBL" id="VNKQ01000010">
    <property type="protein sequence ID" value="KAG0648422.1"/>
    <property type="molecule type" value="Genomic_DNA"/>
</dbReference>
<dbReference type="SUPFAM" id="SSF103473">
    <property type="entry name" value="MFS general substrate transporter"/>
    <property type="match status" value="1"/>
</dbReference>
<keyword evidence="2" id="KW-0813">Transport</keyword>